<feature type="transmembrane region" description="Helical" evidence="19">
    <location>
        <begin position="183"/>
        <end position="204"/>
    </location>
</feature>
<proteinExistence type="inferred from homology"/>
<dbReference type="Gene3D" id="1.10.510.10">
    <property type="entry name" value="Transferase(Phosphotransferase) domain 1"/>
    <property type="match status" value="1"/>
</dbReference>
<dbReference type="GO" id="GO:0005886">
    <property type="term" value="C:plasma membrane"/>
    <property type="evidence" value="ECO:0007669"/>
    <property type="project" value="TreeGrafter"/>
</dbReference>
<dbReference type="Gene3D" id="3.30.200.20">
    <property type="entry name" value="Phosphorylase Kinase, domain 1"/>
    <property type="match status" value="1"/>
</dbReference>
<dbReference type="PANTHER" id="PTHR23255">
    <property type="entry name" value="TRANSFORMING GROWTH FACTOR-BETA RECEPTOR TYPE I AND II"/>
    <property type="match status" value="1"/>
</dbReference>
<feature type="chain" id="PRO_5011407793" description="Serine/threonine-protein kinase receptor" evidence="20">
    <location>
        <begin position="23"/>
        <end position="881"/>
    </location>
</feature>
<evidence type="ECO:0000256" key="10">
    <source>
        <dbReference type="ARBA" id="ARBA00022840"/>
    </source>
</evidence>
<reference evidence="23" key="2">
    <citation type="submission" date="2021-02" db="UniProtKB">
        <authorList>
            <consortium name="EnsemblMetazoa"/>
        </authorList>
    </citation>
    <scope>IDENTIFICATION</scope>
    <source>
        <strain evidence="23">JHB</strain>
    </source>
</reference>
<dbReference type="KEGG" id="cqu:CpipJ_CPIJ004526"/>
<dbReference type="GO" id="GO:0005524">
    <property type="term" value="F:ATP binding"/>
    <property type="evidence" value="ECO:0007669"/>
    <property type="project" value="UniProtKB-UniRule"/>
</dbReference>
<evidence type="ECO:0000259" key="21">
    <source>
        <dbReference type="PROSITE" id="PS50011"/>
    </source>
</evidence>
<dbReference type="GO" id="GO:0043235">
    <property type="term" value="C:receptor complex"/>
    <property type="evidence" value="ECO:0007669"/>
    <property type="project" value="TreeGrafter"/>
</dbReference>
<name>B0WC56_CULQU</name>
<dbReference type="EC" id="2.7.11.30" evidence="19"/>
<dbReference type="FunFam" id="3.30.200.20:FF:000094">
    <property type="entry name" value="Serine/threonine-protein kinase receptor"/>
    <property type="match status" value="1"/>
</dbReference>
<dbReference type="InterPro" id="IPR000333">
    <property type="entry name" value="TGFB_receptor"/>
</dbReference>
<dbReference type="AlphaFoldDB" id="B0WC56"/>
<dbReference type="InterPro" id="IPR000719">
    <property type="entry name" value="Prot_kinase_dom"/>
</dbReference>
<sequence>MKSQIFVAILICCCGVVSHVGGTPLKQRLCYQYGTTSATNTNQQLNQDNADDYYDDPVEPTDEALIDKNTFTEVACSRYATFCYTLWTFDVTKNTTRVVVQGCWELSDKKETCNSNECVSHQETKSGHYFCCCAGDLCNGNFSYSANPLLVDGGPPGLSGGVGGLGSEFAPYAPYTSIWTSPTVYICFAMVAIILMLIIGFLTCRTSTKAVSELAPLAPSGPGYSSNLYNVDNLKLVSMIGQGKYGTVWKGVVNEQHVAVKIFTAQHRQYFLNEKDVYTVPLMESPALLTYFGCDERRTMDDRIEYMLVLSLAPFGCLQDWLADNRMPFSIFCKMGKSIANGLAHLHTEIRKGDIVKPCICHRDLNSRNILVKADLSCCICDLGFALKTFGPRYECRGEIALAETKSINEVGTLRYMAPEVLEGAVNLRDCESALKQIDVYSLGLVLWELATRCEDFYPDESLVPDYKTPYEEDIGTHPSFEQMQVLVSRNKTRPRFPPTYENSVAAKVVKDTCEDCWDNDAEARLTALCVQERIQEITLMNPKAQLNKGQTPPLSTNNLIITSPTAQSKISPTAVSFMTPPNQQVIPQINHYCDTTTGSAKMVNVAVKTRHQNGLQKHSINDAYIPDEEDKFASLTNSSDQQPEVAFRNPRGLPKLDNNESQLKIKGLNSVKAMLQKTFHKTPIPYVQQDCDDKSNLVEHNNSTLAYKVNMINAADNDIEKRSTLERPNNLDLSSSGSTAGGTRYEHNLIRSANESSSKFKALADDFTSQPFTMIQSTSPNPKLRIVVSKSANAVKNLNGRDQYAEDGASSGKFMKRQRSLEVFHEVFGPKGSIERLRNPSQRVKTPGDVPPSVRKVRASKTLSLYDDRMMDTSKMANSV</sequence>
<comment type="catalytic activity">
    <reaction evidence="16">
        <text>L-seryl-[receptor-protein] + ATP = O-phospho-L-seryl-[receptor-protein] + ADP + H(+)</text>
        <dbReference type="Rhea" id="RHEA:18673"/>
        <dbReference type="Rhea" id="RHEA-COMP:11022"/>
        <dbReference type="Rhea" id="RHEA-COMP:11023"/>
        <dbReference type="ChEBI" id="CHEBI:15378"/>
        <dbReference type="ChEBI" id="CHEBI:29999"/>
        <dbReference type="ChEBI" id="CHEBI:30616"/>
        <dbReference type="ChEBI" id="CHEBI:83421"/>
        <dbReference type="ChEBI" id="CHEBI:456216"/>
        <dbReference type="EC" id="2.7.11.30"/>
    </reaction>
</comment>
<evidence type="ECO:0000313" key="23">
    <source>
        <dbReference type="EnsemblMetazoa" id="CPIJ004526-PA"/>
    </source>
</evidence>
<keyword evidence="11 19" id="KW-0460">Magnesium</keyword>
<keyword evidence="6 19" id="KW-0479">Metal-binding</keyword>
<dbReference type="InterPro" id="IPR017441">
    <property type="entry name" value="Protein_kinase_ATP_BS"/>
</dbReference>
<dbReference type="SUPFAM" id="SSF57302">
    <property type="entry name" value="Snake toxin-like"/>
    <property type="match status" value="1"/>
</dbReference>
<dbReference type="InterPro" id="IPR001245">
    <property type="entry name" value="Ser-Thr/Tyr_kinase_cat_dom"/>
</dbReference>
<keyword evidence="3 19" id="KW-0723">Serine/threonine-protein kinase</keyword>
<dbReference type="OrthoDB" id="669224at2759"/>
<keyword evidence="8 18" id="KW-0547">Nucleotide-binding</keyword>
<dbReference type="FunFam" id="1.10.510.10:FF:000487">
    <property type="entry name" value="Anti-Muellerian hormone type-2 receptor"/>
    <property type="match status" value="1"/>
</dbReference>
<evidence type="ECO:0000256" key="18">
    <source>
        <dbReference type="PROSITE-ProRule" id="PRU10141"/>
    </source>
</evidence>
<feature type="domain" description="Protein kinase" evidence="21">
    <location>
        <begin position="234"/>
        <end position="540"/>
    </location>
</feature>
<evidence type="ECO:0000256" key="4">
    <source>
        <dbReference type="ARBA" id="ARBA00022679"/>
    </source>
</evidence>
<evidence type="ECO:0000256" key="16">
    <source>
        <dbReference type="ARBA" id="ARBA00047681"/>
    </source>
</evidence>
<dbReference type="Pfam" id="PF01064">
    <property type="entry name" value="Activin_recp"/>
    <property type="match status" value="1"/>
</dbReference>
<evidence type="ECO:0000256" key="11">
    <source>
        <dbReference type="ARBA" id="ARBA00022842"/>
    </source>
</evidence>
<keyword evidence="12 19" id="KW-1133">Transmembrane helix</keyword>
<evidence type="ECO:0000256" key="6">
    <source>
        <dbReference type="ARBA" id="ARBA00022723"/>
    </source>
</evidence>
<evidence type="ECO:0000256" key="17">
    <source>
        <dbReference type="ARBA" id="ARBA00048773"/>
    </source>
</evidence>
<keyword evidence="5 19" id="KW-0812">Transmembrane</keyword>
<dbReference type="FunCoup" id="B0WC56">
    <property type="interactions" value="38"/>
</dbReference>
<dbReference type="STRING" id="7176.B0WC56"/>
<dbReference type="CDD" id="cd14054">
    <property type="entry name" value="STKc_BMPR2_AMHR2"/>
    <property type="match status" value="1"/>
</dbReference>
<dbReference type="PANTHER" id="PTHR23255:SF100">
    <property type="entry name" value="RECEPTOR PROTEIN SERINE_THREONINE KINASE"/>
    <property type="match status" value="1"/>
</dbReference>
<comment type="similarity">
    <text evidence="2 19">Belongs to the protein kinase superfamily. TKL Ser/Thr protein kinase family. TGFB receptor subfamily.</text>
</comment>
<protein>
    <recommendedName>
        <fullName evidence="19">Serine/threonine-protein kinase receptor</fullName>
        <ecNumber evidence="19">2.7.11.30</ecNumber>
    </recommendedName>
</protein>
<keyword evidence="4 19" id="KW-0808">Transferase</keyword>
<evidence type="ECO:0000256" key="3">
    <source>
        <dbReference type="ARBA" id="ARBA00022527"/>
    </source>
</evidence>
<evidence type="ECO:0000256" key="9">
    <source>
        <dbReference type="ARBA" id="ARBA00022777"/>
    </source>
</evidence>
<dbReference type="Pfam" id="PF07714">
    <property type="entry name" value="PK_Tyr_Ser-Thr"/>
    <property type="match status" value="1"/>
</dbReference>
<dbReference type="GO" id="GO:0005024">
    <property type="term" value="F:transforming growth factor beta receptor activity"/>
    <property type="evidence" value="ECO:0007669"/>
    <property type="project" value="TreeGrafter"/>
</dbReference>
<feature type="binding site" evidence="18">
    <location>
        <position position="261"/>
    </location>
    <ligand>
        <name>ATP</name>
        <dbReference type="ChEBI" id="CHEBI:30616"/>
    </ligand>
</feature>
<evidence type="ECO:0000313" key="24">
    <source>
        <dbReference type="Proteomes" id="UP000002320"/>
    </source>
</evidence>
<dbReference type="Proteomes" id="UP000002320">
    <property type="component" value="Unassembled WGS sequence"/>
</dbReference>
<evidence type="ECO:0000313" key="22">
    <source>
        <dbReference type="EMBL" id="EDS43208.1"/>
    </source>
</evidence>
<organism>
    <name type="scientific">Culex quinquefasciatus</name>
    <name type="common">Southern house mosquito</name>
    <name type="synonym">Culex pungens</name>
    <dbReference type="NCBI Taxonomy" id="7176"/>
    <lineage>
        <taxon>Eukaryota</taxon>
        <taxon>Metazoa</taxon>
        <taxon>Ecdysozoa</taxon>
        <taxon>Arthropoda</taxon>
        <taxon>Hexapoda</taxon>
        <taxon>Insecta</taxon>
        <taxon>Pterygota</taxon>
        <taxon>Neoptera</taxon>
        <taxon>Endopterygota</taxon>
        <taxon>Diptera</taxon>
        <taxon>Nematocera</taxon>
        <taxon>Culicoidea</taxon>
        <taxon>Culicidae</taxon>
        <taxon>Culicinae</taxon>
        <taxon>Culicini</taxon>
        <taxon>Culex</taxon>
        <taxon>Culex</taxon>
    </lineage>
</organism>
<dbReference type="InParanoid" id="B0WC56"/>
<dbReference type="PROSITE" id="PS50011">
    <property type="entry name" value="PROTEIN_KINASE_DOM"/>
    <property type="match status" value="1"/>
</dbReference>
<evidence type="ECO:0000256" key="15">
    <source>
        <dbReference type="ARBA" id="ARBA00023180"/>
    </source>
</evidence>
<reference evidence="22" key="1">
    <citation type="submission" date="2007-03" db="EMBL/GenBank/DDBJ databases">
        <title>Annotation of Culex pipiens quinquefasciatus.</title>
        <authorList>
            <consortium name="The Broad Institute Genome Sequencing Platform"/>
            <person name="Atkinson P.W."/>
            <person name="Hemingway J."/>
            <person name="Christensen B.M."/>
            <person name="Higgs S."/>
            <person name="Kodira C."/>
            <person name="Hannick L."/>
            <person name="Megy K."/>
            <person name="O'Leary S."/>
            <person name="Pearson M."/>
            <person name="Haas B.J."/>
            <person name="Mauceli E."/>
            <person name="Wortman J.R."/>
            <person name="Lee N.H."/>
            <person name="Guigo R."/>
            <person name="Stanke M."/>
            <person name="Alvarado L."/>
            <person name="Amedeo P."/>
            <person name="Antoine C.H."/>
            <person name="Arensburger P."/>
            <person name="Bidwell S.L."/>
            <person name="Crawford M."/>
            <person name="Camaro F."/>
            <person name="Devon K."/>
            <person name="Engels R."/>
            <person name="Hammond M."/>
            <person name="Howarth C."/>
            <person name="Koehrsen M."/>
            <person name="Lawson D."/>
            <person name="Montgomery P."/>
            <person name="Nene V."/>
            <person name="Nusbaum C."/>
            <person name="Puiu D."/>
            <person name="Romero-Severson J."/>
            <person name="Severson D.W."/>
            <person name="Shumway M."/>
            <person name="Sisk P."/>
            <person name="Stolte C."/>
            <person name="Zeng Q."/>
            <person name="Eisenstadt E."/>
            <person name="Fraser-Liggett C."/>
            <person name="Strausberg R."/>
            <person name="Galagan J."/>
            <person name="Birren B."/>
            <person name="Collins F.H."/>
        </authorList>
    </citation>
    <scope>NUCLEOTIDE SEQUENCE [LARGE SCALE GENOMIC DNA]</scope>
    <source>
        <strain evidence="22">JHB</strain>
    </source>
</reference>
<keyword evidence="13 19" id="KW-0472">Membrane</keyword>
<dbReference type="PROSITE" id="PS00107">
    <property type="entry name" value="PROTEIN_KINASE_ATP"/>
    <property type="match status" value="1"/>
</dbReference>
<dbReference type="GO" id="GO:0046872">
    <property type="term" value="F:metal ion binding"/>
    <property type="evidence" value="ECO:0007669"/>
    <property type="project" value="UniProtKB-KW"/>
</dbReference>
<dbReference type="InterPro" id="IPR045860">
    <property type="entry name" value="Snake_toxin-like_sf"/>
</dbReference>
<gene>
    <name evidence="23" type="primary">6036215</name>
    <name evidence="22" type="ORF">CpipJ_CPIJ004526</name>
</gene>
<evidence type="ECO:0000256" key="14">
    <source>
        <dbReference type="ARBA" id="ARBA00023170"/>
    </source>
</evidence>
<comment type="cofactor">
    <cofactor evidence="19">
        <name>Mg(2+)</name>
        <dbReference type="ChEBI" id="CHEBI:18420"/>
    </cofactor>
    <cofactor evidence="19">
        <name>Mn(2+)</name>
        <dbReference type="ChEBI" id="CHEBI:29035"/>
    </cofactor>
</comment>
<dbReference type="VEuPathDB" id="VectorBase:CPIJ004526"/>
<keyword evidence="15" id="KW-0325">Glycoprotein</keyword>
<evidence type="ECO:0000256" key="7">
    <source>
        <dbReference type="ARBA" id="ARBA00022729"/>
    </source>
</evidence>
<accession>B0WC56</accession>
<dbReference type="GO" id="GO:0030509">
    <property type="term" value="P:BMP signaling pathway"/>
    <property type="evidence" value="ECO:0007669"/>
    <property type="project" value="TreeGrafter"/>
</dbReference>
<dbReference type="EMBL" id="DS231885">
    <property type="protein sequence ID" value="EDS43208.1"/>
    <property type="molecule type" value="Genomic_DNA"/>
</dbReference>
<keyword evidence="14 19" id="KW-0675">Receptor</keyword>
<dbReference type="PRINTS" id="PR00653">
    <property type="entry name" value="ACTIVIN2R"/>
</dbReference>
<evidence type="ECO:0000256" key="5">
    <source>
        <dbReference type="ARBA" id="ARBA00022692"/>
    </source>
</evidence>
<evidence type="ECO:0000256" key="20">
    <source>
        <dbReference type="SAM" id="SignalP"/>
    </source>
</evidence>
<evidence type="ECO:0000256" key="12">
    <source>
        <dbReference type="ARBA" id="ARBA00022989"/>
    </source>
</evidence>
<dbReference type="Gene3D" id="2.10.60.10">
    <property type="entry name" value="CD59"/>
    <property type="match status" value="1"/>
</dbReference>
<dbReference type="VEuPathDB" id="VectorBase:CQUJHB011367"/>
<comment type="subcellular location">
    <subcellularLocation>
        <location evidence="1 19">Membrane</location>
        <topology evidence="1 19">Single-pass type I membrane protein</topology>
    </subcellularLocation>
</comment>
<evidence type="ECO:0000256" key="13">
    <source>
        <dbReference type="ARBA" id="ARBA00023136"/>
    </source>
</evidence>
<keyword evidence="7 20" id="KW-0732">Signal</keyword>
<comment type="catalytic activity">
    <reaction evidence="17 19">
        <text>L-threonyl-[receptor-protein] + ATP = O-phospho-L-threonyl-[receptor-protein] + ADP + H(+)</text>
        <dbReference type="Rhea" id="RHEA:44880"/>
        <dbReference type="Rhea" id="RHEA-COMP:11024"/>
        <dbReference type="Rhea" id="RHEA-COMP:11025"/>
        <dbReference type="ChEBI" id="CHEBI:15378"/>
        <dbReference type="ChEBI" id="CHEBI:30013"/>
        <dbReference type="ChEBI" id="CHEBI:30616"/>
        <dbReference type="ChEBI" id="CHEBI:61977"/>
        <dbReference type="ChEBI" id="CHEBI:456216"/>
        <dbReference type="EC" id="2.7.11.30"/>
    </reaction>
</comment>
<dbReference type="SUPFAM" id="SSF56112">
    <property type="entry name" value="Protein kinase-like (PK-like)"/>
    <property type="match status" value="1"/>
</dbReference>
<keyword evidence="24" id="KW-1185">Reference proteome</keyword>
<keyword evidence="9 19" id="KW-0418">Kinase</keyword>
<evidence type="ECO:0000256" key="8">
    <source>
        <dbReference type="ARBA" id="ARBA00022741"/>
    </source>
</evidence>
<dbReference type="OMA" id="GIVNEQP"/>
<dbReference type="EnsemblMetazoa" id="CPIJ004526-RA">
    <property type="protein sequence ID" value="CPIJ004526-PA"/>
    <property type="gene ID" value="CPIJ004526"/>
</dbReference>
<dbReference type="HOGENOM" id="CLU_008986_0_0_1"/>
<evidence type="ECO:0000256" key="1">
    <source>
        <dbReference type="ARBA" id="ARBA00004479"/>
    </source>
</evidence>
<dbReference type="InterPro" id="IPR000472">
    <property type="entry name" value="Activin_recp"/>
</dbReference>
<keyword evidence="10 18" id="KW-0067">ATP-binding</keyword>
<keyword evidence="19" id="KW-0464">Manganese</keyword>
<dbReference type="eggNOG" id="KOG3653">
    <property type="taxonomic scope" value="Eukaryota"/>
</dbReference>
<feature type="signal peptide" evidence="20">
    <location>
        <begin position="1"/>
        <end position="22"/>
    </location>
</feature>
<evidence type="ECO:0000256" key="19">
    <source>
        <dbReference type="RuleBase" id="RU361271"/>
    </source>
</evidence>
<evidence type="ECO:0000256" key="2">
    <source>
        <dbReference type="ARBA" id="ARBA00009605"/>
    </source>
</evidence>
<dbReference type="InterPro" id="IPR011009">
    <property type="entry name" value="Kinase-like_dom_sf"/>
</dbReference>